<dbReference type="Gene3D" id="2.40.50.1020">
    <property type="entry name" value="LytTr DNA-binding domain"/>
    <property type="match status" value="1"/>
</dbReference>
<dbReference type="Pfam" id="PF04397">
    <property type="entry name" value="LytTR"/>
    <property type="match status" value="1"/>
</dbReference>
<dbReference type="AlphaFoldDB" id="A0A940PGH6"/>
<gene>
    <name evidence="2" type="ORF">I6N95_25870</name>
</gene>
<protein>
    <submittedName>
        <fullName evidence="2">LytTR family transcriptional regulator</fullName>
    </submittedName>
</protein>
<feature type="domain" description="HTH LytTR-type" evidence="1">
    <location>
        <begin position="41"/>
        <end position="144"/>
    </location>
</feature>
<dbReference type="GO" id="GO:0003677">
    <property type="term" value="F:DNA binding"/>
    <property type="evidence" value="ECO:0007669"/>
    <property type="project" value="InterPro"/>
</dbReference>
<proteinExistence type="predicted"/>
<dbReference type="GO" id="GO:0000156">
    <property type="term" value="F:phosphorelay response regulator activity"/>
    <property type="evidence" value="ECO:0007669"/>
    <property type="project" value="InterPro"/>
</dbReference>
<keyword evidence="3" id="KW-1185">Reference proteome</keyword>
<name>A0A940PGH6_9ENTE</name>
<evidence type="ECO:0000313" key="3">
    <source>
        <dbReference type="Proteomes" id="UP000674938"/>
    </source>
</evidence>
<dbReference type="PANTHER" id="PTHR37299:SF1">
    <property type="entry name" value="STAGE 0 SPORULATION PROTEIN A HOMOLOG"/>
    <property type="match status" value="1"/>
</dbReference>
<dbReference type="RefSeq" id="WP_209532922.1">
    <property type="nucleotide sequence ID" value="NZ_JAEEGA010000028.1"/>
</dbReference>
<evidence type="ECO:0000259" key="1">
    <source>
        <dbReference type="PROSITE" id="PS50930"/>
    </source>
</evidence>
<evidence type="ECO:0000313" key="2">
    <source>
        <dbReference type="EMBL" id="MBP1044440.1"/>
    </source>
</evidence>
<sequence length="144" mass="16921">MDIFVKEDPRAAKETINIKCFKQNEKIKRVVLAIKSVDDNLKVYADKEAVLINKSEILYIEVVDRKIFVYTSDTVYELKKSLEDLEKELYHYGFFRVSRTTLLNINKVKSIKPLGNQKFIARVGDFEKVEISRKYARKIIEILN</sequence>
<dbReference type="SMART" id="SM00850">
    <property type="entry name" value="LytTR"/>
    <property type="match status" value="1"/>
</dbReference>
<dbReference type="EMBL" id="JAEEGA010000028">
    <property type="protein sequence ID" value="MBP1044440.1"/>
    <property type="molecule type" value="Genomic_DNA"/>
</dbReference>
<dbReference type="InterPro" id="IPR046947">
    <property type="entry name" value="LytR-like"/>
</dbReference>
<reference evidence="2" key="1">
    <citation type="submission" date="2020-12" db="EMBL/GenBank/DDBJ databases">
        <title>Vagococcus allomyrinae sp. nov. and Enterococcus lavae sp. nov., isolated from the larvae of Allomyrina dichotoma.</title>
        <authorList>
            <person name="Lee S.D."/>
        </authorList>
    </citation>
    <scope>NUCLEOTIDE SEQUENCE</scope>
    <source>
        <strain evidence="2">BWB3-3</strain>
    </source>
</reference>
<dbReference type="InterPro" id="IPR007492">
    <property type="entry name" value="LytTR_DNA-bd_dom"/>
</dbReference>
<comment type="caution">
    <text evidence="2">The sequence shown here is derived from an EMBL/GenBank/DDBJ whole genome shotgun (WGS) entry which is preliminary data.</text>
</comment>
<dbReference type="PROSITE" id="PS50930">
    <property type="entry name" value="HTH_LYTTR"/>
    <property type="match status" value="1"/>
</dbReference>
<accession>A0A940PGH6</accession>
<organism evidence="2 3">
    <name type="scientific">Vagococcus allomyrinae</name>
    <dbReference type="NCBI Taxonomy" id="2794353"/>
    <lineage>
        <taxon>Bacteria</taxon>
        <taxon>Bacillati</taxon>
        <taxon>Bacillota</taxon>
        <taxon>Bacilli</taxon>
        <taxon>Lactobacillales</taxon>
        <taxon>Enterococcaceae</taxon>
        <taxon>Vagococcus</taxon>
    </lineage>
</organism>
<dbReference type="Proteomes" id="UP000674938">
    <property type="component" value="Unassembled WGS sequence"/>
</dbReference>
<dbReference type="PANTHER" id="PTHR37299">
    <property type="entry name" value="TRANSCRIPTIONAL REGULATOR-RELATED"/>
    <property type="match status" value="1"/>
</dbReference>